<feature type="transmembrane region" description="Helical" evidence="1">
    <location>
        <begin position="173"/>
        <end position="193"/>
    </location>
</feature>
<keyword evidence="1" id="KW-1133">Transmembrane helix</keyword>
<accession>A0A437AIT2</accession>
<reference evidence="2 3" key="1">
    <citation type="submission" date="2018-10" db="EMBL/GenBank/DDBJ databases">
        <title>Draft genome sequence of the microsporidian Tubulinosema ratisbonensis.</title>
        <authorList>
            <person name="Polonais V."/>
            <person name="Peyretaillade E."/>
            <person name="Niehus S."/>
            <person name="Wawrzyniak I."/>
            <person name="Franchet A."/>
            <person name="Gaspin C."/>
            <person name="Reichstadt M."/>
            <person name="Belser C."/>
            <person name="Labadie K."/>
            <person name="Delbac F."/>
            <person name="Ferrandon D."/>
        </authorList>
    </citation>
    <scope>NUCLEOTIDE SEQUENCE [LARGE SCALE GENOMIC DNA]</scope>
    <source>
        <strain evidence="2 3">Franzen</strain>
    </source>
</reference>
<sequence length="274" mass="32414">MAKKHRQSNHFTHTEPLNTKKESSINNYISLFNHLDDSFQLLLYFKITSKVFPIFDLESILLFYSSFLILCCVIRAFFVNLENKEVNLVKKIHKKISIFLGDMCRSYLLISNFITTLQILTDKSLKEKTNFVFAKSILDLSTLFCISLIEFFINIVLIIKLKSKTLINLIETLICVVSFLYVNILFISSYSFIKLDYLFGMSVFIGLLYVLTILIPFVVVKRVCDYEIRYKFYVKMLCKIVFYVVMMIQIYNEFVRHRFMVKTIVWLSILDNHF</sequence>
<dbReference type="AlphaFoldDB" id="A0A437AIT2"/>
<comment type="caution">
    <text evidence="2">The sequence shown here is derived from an EMBL/GenBank/DDBJ whole genome shotgun (WGS) entry which is preliminary data.</text>
</comment>
<feature type="transmembrane region" description="Helical" evidence="1">
    <location>
        <begin position="140"/>
        <end position="161"/>
    </location>
</feature>
<proteinExistence type="predicted"/>
<gene>
    <name evidence="2" type="ORF">TUBRATIS_25770</name>
</gene>
<protein>
    <submittedName>
        <fullName evidence="2">Uncharacterized protein</fullName>
    </submittedName>
</protein>
<keyword evidence="3" id="KW-1185">Reference proteome</keyword>
<name>A0A437AIT2_9MICR</name>
<keyword evidence="1" id="KW-0472">Membrane</keyword>
<evidence type="ECO:0000313" key="2">
    <source>
        <dbReference type="EMBL" id="RVD90989.1"/>
    </source>
</evidence>
<dbReference type="Proteomes" id="UP000282876">
    <property type="component" value="Unassembled WGS sequence"/>
</dbReference>
<evidence type="ECO:0000313" key="3">
    <source>
        <dbReference type="Proteomes" id="UP000282876"/>
    </source>
</evidence>
<organism evidence="2 3">
    <name type="scientific">Tubulinosema ratisbonensis</name>
    <dbReference type="NCBI Taxonomy" id="291195"/>
    <lineage>
        <taxon>Eukaryota</taxon>
        <taxon>Fungi</taxon>
        <taxon>Fungi incertae sedis</taxon>
        <taxon>Microsporidia</taxon>
        <taxon>Tubulinosematoidea</taxon>
        <taxon>Tubulinosematidae</taxon>
        <taxon>Tubulinosema</taxon>
    </lineage>
</organism>
<feature type="transmembrane region" description="Helical" evidence="1">
    <location>
        <begin position="199"/>
        <end position="220"/>
    </location>
</feature>
<evidence type="ECO:0000256" key="1">
    <source>
        <dbReference type="SAM" id="Phobius"/>
    </source>
</evidence>
<feature type="transmembrane region" description="Helical" evidence="1">
    <location>
        <begin position="60"/>
        <end position="78"/>
    </location>
</feature>
<feature type="transmembrane region" description="Helical" evidence="1">
    <location>
        <begin position="232"/>
        <end position="251"/>
    </location>
</feature>
<dbReference type="EMBL" id="RCSS01000698">
    <property type="protein sequence ID" value="RVD90989.1"/>
    <property type="molecule type" value="Genomic_DNA"/>
</dbReference>
<dbReference type="VEuPathDB" id="MicrosporidiaDB:TUBRATIS_25770"/>
<keyword evidence="1" id="KW-0812">Transmembrane</keyword>